<dbReference type="AlphaFoldDB" id="A0A914UVK9"/>
<reference evidence="3" key="1">
    <citation type="submission" date="2022-11" db="UniProtKB">
        <authorList>
            <consortium name="WormBaseParasite"/>
        </authorList>
    </citation>
    <scope>IDENTIFICATION</scope>
</reference>
<name>A0A914UVK9_9BILA</name>
<feature type="compositionally biased region" description="Basic and acidic residues" evidence="1">
    <location>
        <begin position="7"/>
        <end position="23"/>
    </location>
</feature>
<protein>
    <submittedName>
        <fullName evidence="3">Uncharacterized protein</fullName>
    </submittedName>
</protein>
<evidence type="ECO:0000313" key="3">
    <source>
        <dbReference type="WBParaSite" id="PSAMB.scaffold1274size33491.g12140.t1"/>
    </source>
</evidence>
<organism evidence="2 3">
    <name type="scientific">Plectus sambesii</name>
    <dbReference type="NCBI Taxonomy" id="2011161"/>
    <lineage>
        <taxon>Eukaryota</taxon>
        <taxon>Metazoa</taxon>
        <taxon>Ecdysozoa</taxon>
        <taxon>Nematoda</taxon>
        <taxon>Chromadorea</taxon>
        <taxon>Plectida</taxon>
        <taxon>Plectina</taxon>
        <taxon>Plectoidea</taxon>
        <taxon>Plectidae</taxon>
        <taxon>Plectus</taxon>
    </lineage>
</organism>
<feature type="region of interest" description="Disordered" evidence="1">
    <location>
        <begin position="1"/>
        <end position="60"/>
    </location>
</feature>
<evidence type="ECO:0000256" key="1">
    <source>
        <dbReference type="SAM" id="MobiDB-lite"/>
    </source>
</evidence>
<sequence>MCTLQTRKTDDSDAPRRQSDRAAKPTAQRWRAKMNEGRQLPVSVRRGAQGDPRRPTATPRCATITATRAGAGSAHIPPSAPPDLLASVARRRLKIAARLSGADGR</sequence>
<keyword evidence="2" id="KW-1185">Reference proteome</keyword>
<dbReference type="Proteomes" id="UP000887566">
    <property type="component" value="Unplaced"/>
</dbReference>
<evidence type="ECO:0000313" key="2">
    <source>
        <dbReference type="Proteomes" id="UP000887566"/>
    </source>
</evidence>
<accession>A0A914UVK9</accession>
<dbReference type="WBParaSite" id="PSAMB.scaffold1274size33491.g12140.t1">
    <property type="protein sequence ID" value="PSAMB.scaffold1274size33491.g12140.t1"/>
    <property type="gene ID" value="PSAMB.scaffold1274size33491.g12140"/>
</dbReference>
<proteinExistence type="predicted"/>